<organism evidence="2 3">
    <name type="scientific">Flavobacterium potami</name>
    <dbReference type="NCBI Taxonomy" id="2872310"/>
    <lineage>
        <taxon>Bacteria</taxon>
        <taxon>Pseudomonadati</taxon>
        <taxon>Bacteroidota</taxon>
        <taxon>Flavobacteriia</taxon>
        <taxon>Flavobacteriales</taxon>
        <taxon>Flavobacteriaceae</taxon>
        <taxon>Flavobacterium</taxon>
    </lineage>
</organism>
<dbReference type="EMBL" id="JAINUY010000005">
    <property type="protein sequence ID" value="MBZ4036252.1"/>
    <property type="molecule type" value="Genomic_DNA"/>
</dbReference>
<dbReference type="RefSeq" id="WP_223707503.1">
    <property type="nucleotide sequence ID" value="NZ_JAINUY010000005.1"/>
</dbReference>
<dbReference type="NCBIfam" id="TIGR04127">
    <property type="entry name" value="flavo_near_exo"/>
    <property type="match status" value="1"/>
</dbReference>
<dbReference type="Proteomes" id="UP001139366">
    <property type="component" value="Unassembled WGS sequence"/>
</dbReference>
<feature type="transmembrane region" description="Helical" evidence="1">
    <location>
        <begin position="93"/>
        <end position="113"/>
    </location>
</feature>
<name>A0A9X1HD98_9FLAO</name>
<feature type="transmembrane region" description="Helical" evidence="1">
    <location>
        <begin position="12"/>
        <end position="33"/>
    </location>
</feature>
<evidence type="ECO:0000256" key="1">
    <source>
        <dbReference type="SAM" id="Phobius"/>
    </source>
</evidence>
<accession>A0A9X1HD98</accession>
<feature type="transmembrane region" description="Helical" evidence="1">
    <location>
        <begin position="58"/>
        <end position="81"/>
    </location>
</feature>
<evidence type="ECO:0000313" key="2">
    <source>
        <dbReference type="EMBL" id="MBZ4036252.1"/>
    </source>
</evidence>
<protein>
    <submittedName>
        <fullName evidence="2">Exosortase F system-associated protein</fullName>
    </submittedName>
</protein>
<proteinExistence type="predicted"/>
<comment type="caution">
    <text evidence="2">The sequence shown here is derived from an EMBL/GenBank/DDBJ whole genome shotgun (WGS) entry which is preliminary data.</text>
</comment>
<evidence type="ECO:0000313" key="3">
    <source>
        <dbReference type="Proteomes" id="UP001139366"/>
    </source>
</evidence>
<dbReference type="InterPro" id="IPR026414">
    <property type="entry name" value="ExosoTase_F-assoc_memb"/>
</dbReference>
<feature type="transmembrane region" description="Helical" evidence="1">
    <location>
        <begin position="125"/>
        <end position="143"/>
    </location>
</feature>
<keyword evidence="1" id="KW-1133">Transmembrane helix</keyword>
<keyword evidence="1" id="KW-0812">Transmembrane</keyword>
<keyword evidence="1" id="KW-0472">Membrane</keyword>
<keyword evidence="3" id="KW-1185">Reference proteome</keyword>
<sequence>MLSKLLQNKFKILGAIGIVLCFALVRLFEYTLFYDPFLNYFKNDFNNSPYPIVETGKLFFGLFFRYFLNSALSLILIYILFQNRDMLKFSAILYVLFLIVLLGMFFVVLEFFPNAGWLLFYVRRFIIQPLLVLLFIPGFYYQLQNSKK</sequence>
<reference evidence="2 3" key="1">
    <citation type="journal article" date="2023" name="Antonie Van Leeuwenhoek">
        <title>Flavobacterium potami sp. nov., a multi-metal resistance genes harbouring bacterium isolated from shallow river silt.</title>
        <authorList>
            <person name="Li S."/>
            <person name="Mao S."/>
            <person name="Mu W."/>
            <person name="Guo B."/>
            <person name="Li C."/>
            <person name="Zhu Q."/>
            <person name="Hou X."/>
            <person name="Zhao Y."/>
            <person name="Wei S."/>
            <person name="Liu H."/>
            <person name="Liu A."/>
        </authorList>
    </citation>
    <scope>NUCLEOTIDE SEQUENCE [LARGE SCALE GENOMIC DNA]</scope>
    <source>
        <strain evidence="2 3">17A</strain>
    </source>
</reference>
<dbReference type="AlphaFoldDB" id="A0A9X1HD98"/>
<gene>
    <name evidence="2" type="ORF">K6T82_15875</name>
</gene>